<keyword evidence="2" id="KW-0963">Cytoplasm</keyword>
<dbReference type="PANTHER" id="PTHR10131:SF94">
    <property type="entry name" value="TNF RECEPTOR-ASSOCIATED FACTOR 4"/>
    <property type="match status" value="1"/>
</dbReference>
<comment type="caution">
    <text evidence="10">The sequence shown here is derived from an EMBL/GenBank/DDBJ whole genome shotgun (WGS) entry which is preliminary data.</text>
</comment>
<dbReference type="Proteomes" id="UP001165289">
    <property type="component" value="Unassembled WGS sequence"/>
</dbReference>
<name>A0AAV7KER1_9METZ</name>
<evidence type="ECO:0000256" key="3">
    <source>
        <dbReference type="ARBA" id="ARBA00022723"/>
    </source>
</evidence>
<dbReference type="InterPro" id="IPR013083">
    <property type="entry name" value="Znf_RING/FYVE/PHD"/>
</dbReference>
<keyword evidence="5 7" id="KW-0863">Zinc-finger</keyword>
<sequence length="436" mass="50382">MAEKLVDSEGRDDLLYVRTEDGSYRGWRAELLVGNLSNKVEEQLLLCNSCKGLLREACICEGEFRCRICIPEGVSWQPVNMNRAIVNDKMICCPLKKRGCKWSDTVSTAIHHLGECEFFPILCPLGCVCLKGERKGKVMKLEKRRIPEHQRDSCPLRELVCEFCVSNVKACQMNPHLENCEHFPVPCPNGCVIEEEEGTKRVKRRDVPVHLADECPLQKVQCTYWDHGCREEMERREMDLHEKEFMHIHFSKTKQLSEVKSRVTNLENRIFEKDSRIEELSVALSTQLSTGKLAWKINGVKQKIQNKESTHSDPFYAGLYKCLGKIVWNYDNTGKVGVFICIMKGEYDNKLHWPIKYKYTFVLLDQFNSNDNLIYSGQITKECLVKCPESFMRPTDLTNLGYGKFAFISITEILEDKYRKEDSITLQITVELLPLL</sequence>
<feature type="zinc finger region" description="TRAF-type" evidence="7">
    <location>
        <begin position="176"/>
        <end position="238"/>
    </location>
</feature>
<proteinExistence type="predicted"/>
<evidence type="ECO:0000256" key="1">
    <source>
        <dbReference type="ARBA" id="ARBA00004496"/>
    </source>
</evidence>
<dbReference type="Pfam" id="PF02176">
    <property type="entry name" value="zf-TRAF"/>
    <property type="match status" value="1"/>
</dbReference>
<dbReference type="PROSITE" id="PS50145">
    <property type="entry name" value="ZF_TRAF"/>
    <property type="match status" value="2"/>
</dbReference>
<dbReference type="Pfam" id="PF22486">
    <property type="entry name" value="MATH_2"/>
    <property type="match status" value="1"/>
</dbReference>
<dbReference type="PANTHER" id="PTHR10131">
    <property type="entry name" value="TNF RECEPTOR ASSOCIATED FACTOR"/>
    <property type="match status" value="1"/>
</dbReference>
<accession>A0AAV7KER1</accession>
<keyword evidence="3 7" id="KW-0479">Metal-binding</keyword>
<feature type="domain" description="TRAF-type" evidence="9">
    <location>
        <begin position="176"/>
        <end position="238"/>
    </location>
</feature>
<gene>
    <name evidence="10" type="ORF">LOD99_15041</name>
</gene>
<evidence type="ECO:0000259" key="8">
    <source>
        <dbReference type="PROSITE" id="PS50144"/>
    </source>
</evidence>
<comment type="subcellular location">
    <subcellularLocation>
        <location evidence="1">Cytoplasm</location>
    </subcellularLocation>
</comment>
<organism evidence="10 11">
    <name type="scientific">Oopsacas minuta</name>
    <dbReference type="NCBI Taxonomy" id="111878"/>
    <lineage>
        <taxon>Eukaryota</taxon>
        <taxon>Metazoa</taxon>
        <taxon>Porifera</taxon>
        <taxon>Hexactinellida</taxon>
        <taxon>Hexasterophora</taxon>
        <taxon>Lyssacinosida</taxon>
        <taxon>Leucopsacidae</taxon>
        <taxon>Oopsacas</taxon>
    </lineage>
</organism>
<keyword evidence="10" id="KW-0675">Receptor</keyword>
<evidence type="ECO:0000256" key="6">
    <source>
        <dbReference type="ARBA" id="ARBA00022833"/>
    </source>
</evidence>
<keyword evidence="4" id="KW-0677">Repeat</keyword>
<dbReference type="Gene3D" id="3.30.40.10">
    <property type="entry name" value="Zinc/RING finger domain, C3HC4 (zinc finger)"/>
    <property type="match status" value="2"/>
</dbReference>
<keyword evidence="11" id="KW-1185">Reference proteome</keyword>
<dbReference type="Gene3D" id="2.60.210.10">
    <property type="entry name" value="Apoptosis, Tumor Necrosis Factor Receptor Associated Protein 2, Chain A"/>
    <property type="match status" value="1"/>
</dbReference>
<dbReference type="InterPro" id="IPR001293">
    <property type="entry name" value="Znf_TRAF"/>
</dbReference>
<dbReference type="AlphaFoldDB" id="A0AAV7KER1"/>
<dbReference type="SUPFAM" id="SSF49599">
    <property type="entry name" value="TRAF domain-like"/>
    <property type="match status" value="1"/>
</dbReference>
<reference evidence="10 11" key="1">
    <citation type="journal article" date="2023" name="BMC Biol.">
        <title>The compact genome of the sponge Oopsacas minuta (Hexactinellida) is lacking key metazoan core genes.</title>
        <authorList>
            <person name="Santini S."/>
            <person name="Schenkelaars Q."/>
            <person name="Jourda C."/>
            <person name="Duchesne M."/>
            <person name="Belahbib H."/>
            <person name="Rocher C."/>
            <person name="Selva M."/>
            <person name="Riesgo A."/>
            <person name="Vervoort M."/>
            <person name="Leys S.P."/>
            <person name="Kodjabachian L."/>
            <person name="Le Bivic A."/>
            <person name="Borchiellini C."/>
            <person name="Claverie J.M."/>
            <person name="Renard E."/>
        </authorList>
    </citation>
    <scope>NUCLEOTIDE SEQUENCE [LARGE SCALE GENOMIC DNA]</scope>
    <source>
        <strain evidence="10">SPO-2</strain>
    </source>
</reference>
<protein>
    <submittedName>
        <fullName evidence="10">TNF receptor-associated factor 4-like</fullName>
    </submittedName>
</protein>
<dbReference type="GO" id="GO:0008270">
    <property type="term" value="F:zinc ion binding"/>
    <property type="evidence" value="ECO:0007669"/>
    <property type="project" value="UniProtKB-KW"/>
</dbReference>
<evidence type="ECO:0000259" key="9">
    <source>
        <dbReference type="PROSITE" id="PS50145"/>
    </source>
</evidence>
<evidence type="ECO:0000256" key="2">
    <source>
        <dbReference type="ARBA" id="ARBA00022490"/>
    </source>
</evidence>
<evidence type="ECO:0000313" key="11">
    <source>
        <dbReference type="Proteomes" id="UP001165289"/>
    </source>
</evidence>
<keyword evidence="6 7" id="KW-0862">Zinc</keyword>
<evidence type="ECO:0000256" key="4">
    <source>
        <dbReference type="ARBA" id="ARBA00022737"/>
    </source>
</evidence>
<evidence type="ECO:0000256" key="7">
    <source>
        <dbReference type="PROSITE-ProRule" id="PRU00207"/>
    </source>
</evidence>
<dbReference type="InterPro" id="IPR008974">
    <property type="entry name" value="TRAF-like"/>
</dbReference>
<evidence type="ECO:0000313" key="10">
    <source>
        <dbReference type="EMBL" id="KAI6659370.1"/>
    </source>
</evidence>
<feature type="domain" description="TRAF-type" evidence="9">
    <location>
        <begin position="112"/>
        <end position="168"/>
    </location>
</feature>
<dbReference type="PROSITE" id="PS50144">
    <property type="entry name" value="MATH"/>
    <property type="match status" value="1"/>
</dbReference>
<dbReference type="GO" id="GO:0005737">
    <property type="term" value="C:cytoplasm"/>
    <property type="evidence" value="ECO:0007669"/>
    <property type="project" value="UniProtKB-SubCell"/>
</dbReference>
<dbReference type="EMBL" id="JAKMXF010000066">
    <property type="protein sequence ID" value="KAI6659370.1"/>
    <property type="molecule type" value="Genomic_DNA"/>
</dbReference>
<feature type="domain" description="MATH" evidence="8">
    <location>
        <begin position="290"/>
        <end position="430"/>
    </location>
</feature>
<evidence type="ECO:0000256" key="5">
    <source>
        <dbReference type="ARBA" id="ARBA00022771"/>
    </source>
</evidence>
<dbReference type="InterPro" id="IPR002083">
    <property type="entry name" value="MATH/TRAF_dom"/>
</dbReference>
<feature type="zinc finger region" description="TRAF-type" evidence="7">
    <location>
        <begin position="112"/>
        <end position="168"/>
    </location>
</feature>